<dbReference type="Proteomes" id="UP001301797">
    <property type="component" value="Chromosome"/>
</dbReference>
<evidence type="ECO:0000313" key="3">
    <source>
        <dbReference type="Proteomes" id="UP001301797"/>
    </source>
</evidence>
<dbReference type="GeneID" id="85230733"/>
<proteinExistence type="predicted"/>
<feature type="domain" description="Late embryogenesis abundant protein LEA-2 subgroup" evidence="1">
    <location>
        <begin position="29"/>
        <end position="126"/>
    </location>
</feature>
<reference evidence="2 3" key="1">
    <citation type="submission" date="2019-09" db="EMBL/GenBank/DDBJ databases">
        <title>The complete genome of Methanoplanus sp. FWC-SCC4.</title>
        <authorList>
            <person name="Chen S.-C."/>
            <person name="Zhou Y.-Z."/>
            <person name="Lai M.-C."/>
        </authorList>
    </citation>
    <scope>NUCLEOTIDE SEQUENCE [LARGE SCALE GENOMIC DNA]</scope>
    <source>
        <strain evidence="2 3">FWC-SCC4</strain>
    </source>
</reference>
<name>A0AA97FD36_9EURY</name>
<sequence length="139" mass="15208">MSFDKKPKVNVKSVMLTDVSFQKTGIIVTIDVFNPLPLGVTLKDLRFSVNLLENDSTGEIIGRGFEKDIRINGNGVTEINVPASLENRSLVSAALGFISGDVIVKVTGDVTFDLKLFSPVIPFEETKTISGFSKRFLIE</sequence>
<dbReference type="EMBL" id="CP043875">
    <property type="protein sequence ID" value="WOF17195.1"/>
    <property type="molecule type" value="Genomic_DNA"/>
</dbReference>
<protein>
    <submittedName>
        <fullName evidence="2">LEA type 2 family protein</fullName>
    </submittedName>
</protein>
<organism evidence="2 3">
    <name type="scientific">Methanochimaera problematica</name>
    <dbReference type="NCBI Taxonomy" id="2609417"/>
    <lineage>
        <taxon>Archaea</taxon>
        <taxon>Methanobacteriati</taxon>
        <taxon>Methanobacteriota</taxon>
        <taxon>Stenosarchaea group</taxon>
        <taxon>Methanomicrobia</taxon>
        <taxon>Methanomicrobiales</taxon>
        <taxon>Methanomicrobiaceae</taxon>
        <taxon>Methanochimaera</taxon>
    </lineage>
</organism>
<dbReference type="KEGG" id="mefw:F1737_11145"/>
<dbReference type="RefSeq" id="WP_317136656.1">
    <property type="nucleotide sequence ID" value="NZ_CP043875.1"/>
</dbReference>
<dbReference type="AlphaFoldDB" id="A0AA97FD36"/>
<dbReference type="SUPFAM" id="SSF117070">
    <property type="entry name" value="LEA14-like"/>
    <property type="match status" value="1"/>
</dbReference>
<dbReference type="InterPro" id="IPR004864">
    <property type="entry name" value="LEA_2"/>
</dbReference>
<evidence type="ECO:0000259" key="1">
    <source>
        <dbReference type="Pfam" id="PF03168"/>
    </source>
</evidence>
<dbReference type="Pfam" id="PF03168">
    <property type="entry name" value="LEA_2"/>
    <property type="match status" value="1"/>
</dbReference>
<gene>
    <name evidence="2" type="ORF">F1737_11145</name>
</gene>
<evidence type="ECO:0000313" key="2">
    <source>
        <dbReference type="EMBL" id="WOF17195.1"/>
    </source>
</evidence>
<keyword evidence="3" id="KW-1185">Reference proteome</keyword>
<dbReference type="Gene3D" id="2.60.40.1820">
    <property type="match status" value="1"/>
</dbReference>
<accession>A0AA97FD36</accession>